<protein>
    <recommendedName>
        <fullName evidence="1">site-specific DNA-methyltransferase (adenine-specific)</fullName>
        <ecNumber evidence="1">2.1.1.72</ecNumber>
    </recommendedName>
</protein>
<dbReference type="GO" id="GO:0003676">
    <property type="term" value="F:nucleic acid binding"/>
    <property type="evidence" value="ECO:0007669"/>
    <property type="project" value="InterPro"/>
</dbReference>
<dbReference type="EMBL" id="CP012543">
    <property type="protein sequence ID" value="QCD46056.1"/>
    <property type="molecule type" value="Genomic_DNA"/>
</dbReference>
<accession>A0A6G5QKQ3</accession>
<dbReference type="AlphaFoldDB" id="A0A6G5QKQ3"/>
<evidence type="ECO:0000313" key="7">
    <source>
        <dbReference type="Proteomes" id="UP000502377"/>
    </source>
</evidence>
<organism evidence="6 7">
    <name type="scientific">Campylobacter rectus</name>
    <name type="common">Wolinella recta</name>
    <dbReference type="NCBI Taxonomy" id="203"/>
    <lineage>
        <taxon>Bacteria</taxon>
        <taxon>Pseudomonadati</taxon>
        <taxon>Campylobacterota</taxon>
        <taxon>Epsilonproteobacteria</taxon>
        <taxon>Campylobacterales</taxon>
        <taxon>Campylobacteraceae</taxon>
        <taxon>Campylobacter</taxon>
    </lineage>
</organism>
<dbReference type="Gene3D" id="3.40.50.150">
    <property type="entry name" value="Vaccinia Virus protein VP39"/>
    <property type="match status" value="1"/>
</dbReference>
<evidence type="ECO:0000256" key="4">
    <source>
        <dbReference type="ARBA" id="ARBA00022691"/>
    </source>
</evidence>
<proteinExistence type="predicted"/>
<evidence type="ECO:0000256" key="5">
    <source>
        <dbReference type="ARBA" id="ARBA00047942"/>
    </source>
</evidence>
<evidence type="ECO:0000256" key="2">
    <source>
        <dbReference type="ARBA" id="ARBA00022603"/>
    </source>
</evidence>
<evidence type="ECO:0000313" key="6">
    <source>
        <dbReference type="EMBL" id="QCD46056.1"/>
    </source>
</evidence>
<dbReference type="SUPFAM" id="SSF53335">
    <property type="entry name" value="S-adenosyl-L-methionine-dependent methyltransferases"/>
    <property type="match status" value="1"/>
</dbReference>
<dbReference type="GO" id="GO:0009007">
    <property type="term" value="F:site-specific DNA-methyltransferase (adenine-specific) activity"/>
    <property type="evidence" value="ECO:0007669"/>
    <property type="project" value="UniProtKB-EC"/>
</dbReference>
<dbReference type="Pfam" id="PF02086">
    <property type="entry name" value="MethyltransfD12"/>
    <property type="match status" value="1"/>
</dbReference>
<dbReference type="InterPro" id="IPR012327">
    <property type="entry name" value="MeTrfase_D12"/>
</dbReference>
<sequence>MNYIGSKFKLSSWIRDEICKVVGNDLSQKIFCDIFAGTGIVGRTFKASVKKVIANDIEPYSYVLNKNYISNHKILRQTDDLINELNDLKPVEDGFIYKNYCFGSGSGRQYFSDENGKKIDTVRQEIERWHKIGKMTDEIYYFLLASLIESADKVANTASVYGAFLKNIKASALKPLVLEAAKFEINDNVHDVYQMDANKLIREIAGDILYLDPPYNARQYGANYHLLNTIALYDKFTPKGKTGLRNYMRSKYCSKNGVATEFENLIKNANFKYIFLSYNNEGLMNEYQIRKILLKYGKYNLVKKEYQRFKADKSENRKHKADSTFEYLHVLEKIN</sequence>
<gene>
    <name evidence="6" type="ORF">CRECT_0359</name>
</gene>
<keyword evidence="3 6" id="KW-0808">Transferase</keyword>
<dbReference type="InterPro" id="IPR002052">
    <property type="entry name" value="DNA_methylase_N6_adenine_CS"/>
</dbReference>
<reference evidence="6 7" key="1">
    <citation type="submission" date="2016-07" db="EMBL/GenBank/DDBJ databases">
        <title>Comparative genomics of the Campylobacter concisus group.</title>
        <authorList>
            <person name="Miller W.G."/>
            <person name="Yee E."/>
            <person name="Chapman M.H."/>
            <person name="Huynh S."/>
            <person name="Bono J.L."/>
            <person name="On S.L.W."/>
            <person name="StLeger J."/>
            <person name="Foster G."/>
            <person name="Parker C.T."/>
        </authorList>
    </citation>
    <scope>NUCLEOTIDE SEQUENCE [LARGE SCALE GENOMIC DNA]</scope>
    <source>
        <strain evidence="6 7">ATCC 33238</strain>
    </source>
</reference>
<evidence type="ECO:0000256" key="1">
    <source>
        <dbReference type="ARBA" id="ARBA00011900"/>
    </source>
</evidence>
<evidence type="ECO:0000256" key="3">
    <source>
        <dbReference type="ARBA" id="ARBA00022679"/>
    </source>
</evidence>
<comment type="catalytic activity">
    <reaction evidence="5">
        <text>a 2'-deoxyadenosine in DNA + S-adenosyl-L-methionine = an N(6)-methyl-2'-deoxyadenosine in DNA + S-adenosyl-L-homocysteine + H(+)</text>
        <dbReference type="Rhea" id="RHEA:15197"/>
        <dbReference type="Rhea" id="RHEA-COMP:12418"/>
        <dbReference type="Rhea" id="RHEA-COMP:12419"/>
        <dbReference type="ChEBI" id="CHEBI:15378"/>
        <dbReference type="ChEBI" id="CHEBI:57856"/>
        <dbReference type="ChEBI" id="CHEBI:59789"/>
        <dbReference type="ChEBI" id="CHEBI:90615"/>
        <dbReference type="ChEBI" id="CHEBI:90616"/>
        <dbReference type="EC" id="2.1.1.72"/>
    </reaction>
</comment>
<dbReference type="InterPro" id="IPR029063">
    <property type="entry name" value="SAM-dependent_MTases_sf"/>
</dbReference>
<dbReference type="GO" id="GO:0009307">
    <property type="term" value="P:DNA restriction-modification system"/>
    <property type="evidence" value="ECO:0007669"/>
    <property type="project" value="InterPro"/>
</dbReference>
<dbReference type="PRINTS" id="PR00505">
    <property type="entry name" value="D12N6MTFRASE"/>
</dbReference>
<dbReference type="RefSeq" id="WP_004318815.1">
    <property type="nucleotide sequence ID" value="NZ_CP012543.1"/>
</dbReference>
<name>A0A6G5QKQ3_CAMRE</name>
<dbReference type="EC" id="2.1.1.72" evidence="1"/>
<dbReference type="REBASE" id="389632">
    <property type="entry name" value="M.Cre33238ORF359P"/>
</dbReference>
<keyword evidence="2 6" id="KW-0489">Methyltransferase</keyword>
<dbReference type="GO" id="GO:0032259">
    <property type="term" value="P:methylation"/>
    <property type="evidence" value="ECO:0007669"/>
    <property type="project" value="UniProtKB-KW"/>
</dbReference>
<dbReference type="Proteomes" id="UP000502377">
    <property type="component" value="Chromosome"/>
</dbReference>
<dbReference type="PROSITE" id="PS00092">
    <property type="entry name" value="N6_MTASE"/>
    <property type="match status" value="1"/>
</dbReference>
<keyword evidence="4" id="KW-0949">S-adenosyl-L-methionine</keyword>
<dbReference type="KEGG" id="crx:CRECT_0359"/>